<dbReference type="InterPro" id="IPR013328">
    <property type="entry name" value="6PGD_dom2"/>
</dbReference>
<evidence type="ECO:0000256" key="2">
    <source>
        <dbReference type="ARBA" id="ARBA00023002"/>
    </source>
</evidence>
<dbReference type="Gene3D" id="3.40.50.720">
    <property type="entry name" value="NAD(P)-binding Rossmann-like Domain"/>
    <property type="match status" value="1"/>
</dbReference>
<organism evidence="6 7">
    <name type="scientific">Candidatus Kaiserbacteria bacterium CG10_big_fil_rev_8_21_14_0_10_51_14</name>
    <dbReference type="NCBI Taxonomy" id="1974610"/>
    <lineage>
        <taxon>Bacteria</taxon>
        <taxon>Candidatus Kaiseribacteriota</taxon>
    </lineage>
</organism>
<dbReference type="SUPFAM" id="SSF51735">
    <property type="entry name" value="NAD(P)-binding Rossmann-fold domains"/>
    <property type="match status" value="1"/>
</dbReference>
<dbReference type="InterPro" id="IPR006183">
    <property type="entry name" value="Pgluconate_DH"/>
</dbReference>
<dbReference type="Pfam" id="PF03446">
    <property type="entry name" value="NAD_binding_2"/>
    <property type="match status" value="1"/>
</dbReference>
<dbReference type="InterPro" id="IPR004849">
    <property type="entry name" value="6DGDH_YqeC"/>
</dbReference>
<dbReference type="AlphaFoldDB" id="A0A2H0UB71"/>
<feature type="domain" description="6-phosphogluconate dehydrogenase C-terminal" evidence="4">
    <location>
        <begin position="180"/>
        <end position="290"/>
    </location>
</feature>
<dbReference type="InterPro" id="IPR006114">
    <property type="entry name" value="6PGDH_C"/>
</dbReference>
<dbReference type="Gene3D" id="1.10.1040.10">
    <property type="entry name" value="N-(1-d-carboxylethyl)-l-norvaline Dehydrogenase, domain 2"/>
    <property type="match status" value="1"/>
</dbReference>
<gene>
    <name evidence="6" type="primary">gnd</name>
    <name evidence="6" type="ORF">COU18_03060</name>
</gene>
<evidence type="ECO:0000259" key="5">
    <source>
        <dbReference type="Pfam" id="PF03446"/>
    </source>
</evidence>
<comment type="caution">
    <text evidence="6">The sequence shown here is derived from an EMBL/GenBank/DDBJ whole genome shotgun (WGS) entry which is preliminary data.</text>
</comment>
<evidence type="ECO:0000313" key="6">
    <source>
        <dbReference type="EMBL" id="PIR83637.1"/>
    </source>
</evidence>
<proteinExistence type="inferred from homology"/>
<dbReference type="EMBL" id="PFBK01000008">
    <property type="protein sequence ID" value="PIR83637.1"/>
    <property type="molecule type" value="Genomic_DNA"/>
</dbReference>
<name>A0A2H0UB71_9BACT</name>
<feature type="domain" description="6-phosphogluconate dehydrogenase NADP-binding" evidence="5">
    <location>
        <begin position="8"/>
        <end position="166"/>
    </location>
</feature>
<dbReference type="PRINTS" id="PR00076">
    <property type="entry name" value="6PGDHDRGNASE"/>
</dbReference>
<dbReference type="SUPFAM" id="SSF48179">
    <property type="entry name" value="6-phosphogluconate dehydrogenase C-terminal domain-like"/>
    <property type="match status" value="1"/>
</dbReference>
<keyword evidence="2" id="KW-0560">Oxidoreductase</keyword>
<protein>
    <submittedName>
        <fullName evidence="6">6-phosphogluconate dehydrogenase (Decarboxylating)</fullName>
    </submittedName>
</protein>
<keyword evidence="3" id="KW-0311">Gluconate utilization</keyword>
<dbReference type="GO" id="GO:0004616">
    <property type="term" value="F:phosphogluconate dehydrogenase (decarboxylating) activity"/>
    <property type="evidence" value="ECO:0007669"/>
    <property type="project" value="InterPro"/>
</dbReference>
<dbReference type="GO" id="GO:0019521">
    <property type="term" value="P:D-gluconate metabolic process"/>
    <property type="evidence" value="ECO:0007669"/>
    <property type="project" value="UniProtKB-KW"/>
</dbReference>
<accession>A0A2H0UB71</accession>
<dbReference type="InterPro" id="IPR008927">
    <property type="entry name" value="6-PGluconate_DH-like_C_sf"/>
</dbReference>
<dbReference type="NCBIfam" id="TIGR00872">
    <property type="entry name" value="gnd_rel"/>
    <property type="match status" value="1"/>
</dbReference>
<dbReference type="Proteomes" id="UP000231192">
    <property type="component" value="Unassembled WGS sequence"/>
</dbReference>
<evidence type="ECO:0000256" key="3">
    <source>
        <dbReference type="ARBA" id="ARBA00023064"/>
    </source>
</evidence>
<evidence type="ECO:0000256" key="1">
    <source>
        <dbReference type="ARBA" id="ARBA00008419"/>
    </source>
</evidence>
<dbReference type="Pfam" id="PF00393">
    <property type="entry name" value="6PGD"/>
    <property type="match status" value="1"/>
</dbReference>
<dbReference type="PANTHER" id="PTHR11811">
    <property type="entry name" value="6-PHOSPHOGLUCONATE DEHYDROGENASE"/>
    <property type="match status" value="1"/>
</dbReference>
<dbReference type="GO" id="GO:0050661">
    <property type="term" value="F:NADP binding"/>
    <property type="evidence" value="ECO:0007669"/>
    <property type="project" value="InterPro"/>
</dbReference>
<sequence length="311" mass="34129">MEMLVRKEIAVIGLGKMGGGIIRHLMEKGWKVHGYDPSETVMKQLQDEGMREAVSPSTLISQMETPRIVWLMVPAGKIVDDLLFGNPPAGGGIAKELSKGDIIIDGGNSYYEDSIRRAKKIQKLGLKYMDVGFSGGPAGARTGGCLMIGGDEATFRMLEPLFKDLAVKDGYQFFKGAGAGHFVKMVHNGIEYGMMQSLAEGFALLRKSKYKLDLTRVADIYNHRSVIESRLAGWMKNAFEEYGEDLKDISGSVGHTGEGEWTIKTGKKHGIPMKVIEDSFKFRVQSAKKPSYTGKLLSALRGQFGGHSTKK</sequence>
<dbReference type="NCBIfam" id="NF007161">
    <property type="entry name" value="PRK09599.1"/>
    <property type="match status" value="1"/>
</dbReference>
<comment type="similarity">
    <text evidence="1">Belongs to the 6-phosphogluconate dehydrogenase family.</text>
</comment>
<dbReference type="InterPro" id="IPR006115">
    <property type="entry name" value="6PGDH_NADP-bd"/>
</dbReference>
<evidence type="ECO:0000313" key="7">
    <source>
        <dbReference type="Proteomes" id="UP000231192"/>
    </source>
</evidence>
<dbReference type="GO" id="GO:0006098">
    <property type="term" value="P:pentose-phosphate shunt"/>
    <property type="evidence" value="ECO:0007669"/>
    <property type="project" value="InterPro"/>
</dbReference>
<evidence type="ECO:0000259" key="4">
    <source>
        <dbReference type="Pfam" id="PF00393"/>
    </source>
</evidence>
<dbReference type="InterPro" id="IPR036291">
    <property type="entry name" value="NAD(P)-bd_dom_sf"/>
</dbReference>
<reference evidence="7" key="1">
    <citation type="submission" date="2017-09" db="EMBL/GenBank/DDBJ databases">
        <title>Depth-based differentiation of microbial function through sediment-hosted aquifers and enrichment of novel symbionts in the deep terrestrial subsurface.</title>
        <authorList>
            <person name="Probst A.J."/>
            <person name="Ladd B."/>
            <person name="Jarett J.K."/>
            <person name="Geller-Mcgrath D.E."/>
            <person name="Sieber C.M.K."/>
            <person name="Emerson J.B."/>
            <person name="Anantharaman K."/>
            <person name="Thomas B.C."/>
            <person name="Malmstrom R."/>
            <person name="Stieglmeier M."/>
            <person name="Klingl A."/>
            <person name="Woyke T."/>
            <person name="Ryan C.M."/>
            <person name="Banfield J.F."/>
        </authorList>
    </citation>
    <scope>NUCLEOTIDE SEQUENCE [LARGE SCALE GENOMIC DNA]</scope>
</reference>